<dbReference type="PANTHER" id="PTHR36842">
    <property type="entry name" value="PROTEIN TOLB HOMOLOG"/>
    <property type="match status" value="1"/>
</dbReference>
<dbReference type="PANTHER" id="PTHR36842:SF1">
    <property type="entry name" value="PROTEIN TOLB"/>
    <property type="match status" value="1"/>
</dbReference>
<accession>A0A1Q2ME35</accession>
<dbReference type="OrthoDB" id="8432779at2"/>
<dbReference type="AlphaFoldDB" id="A0A1Q2ME35"/>
<dbReference type="Gene3D" id="2.130.10.10">
    <property type="entry name" value="YVTN repeat-like/Quinoprotein amine dehydrogenase"/>
    <property type="match status" value="1"/>
</dbReference>
<organism evidence="2 3">
    <name type="scientific">Limihaloglobus sulfuriphilus</name>
    <dbReference type="NCBI Taxonomy" id="1851148"/>
    <lineage>
        <taxon>Bacteria</taxon>
        <taxon>Pseudomonadati</taxon>
        <taxon>Planctomycetota</taxon>
        <taxon>Phycisphaerae</taxon>
        <taxon>Sedimentisphaerales</taxon>
        <taxon>Sedimentisphaeraceae</taxon>
        <taxon>Limihaloglobus</taxon>
    </lineage>
</organism>
<protein>
    <recommendedName>
        <fullName evidence="4">Translocation protein TolB</fullName>
    </recommendedName>
</protein>
<keyword evidence="1" id="KW-0732">Signal</keyword>
<dbReference type="RefSeq" id="WP_146683182.1">
    <property type="nucleotide sequence ID" value="NZ_CP019646.1"/>
</dbReference>
<dbReference type="KEGG" id="pbas:SMSP2_01319"/>
<dbReference type="Proteomes" id="UP000188181">
    <property type="component" value="Chromosome"/>
</dbReference>
<evidence type="ECO:0000313" key="3">
    <source>
        <dbReference type="Proteomes" id="UP000188181"/>
    </source>
</evidence>
<dbReference type="EMBL" id="CP019646">
    <property type="protein sequence ID" value="AQQ70955.1"/>
    <property type="molecule type" value="Genomic_DNA"/>
</dbReference>
<dbReference type="SUPFAM" id="SSF82171">
    <property type="entry name" value="DPP6 N-terminal domain-like"/>
    <property type="match status" value="1"/>
</dbReference>
<evidence type="ECO:0000313" key="2">
    <source>
        <dbReference type="EMBL" id="AQQ70955.1"/>
    </source>
</evidence>
<reference evidence="3" key="1">
    <citation type="submission" date="2017-02" db="EMBL/GenBank/DDBJ databases">
        <title>Comparative genomics and description of representatives of a novel lineage of planctomycetes thriving in anoxic sediments.</title>
        <authorList>
            <person name="Spring S."/>
            <person name="Bunk B."/>
            <person name="Sproer C."/>
        </authorList>
    </citation>
    <scope>NUCLEOTIDE SEQUENCE [LARGE SCALE GENOMIC DNA]</scope>
    <source>
        <strain evidence="3">SM-Chi-D1</strain>
    </source>
</reference>
<gene>
    <name evidence="2" type="ORF">SMSP2_01319</name>
</gene>
<sequence precursor="true">MKIIVLCLFFCSFCSVYAEIADVFPRIGCEKEVVKDETTGRTITYLTSGEFMNCHFYPHNKTWAENDRYVLIESSRPAPGSSRNECKPEFFTGERQLLAADVSTGDLYHLATLEHESDASEKYGKYHFTMSSQYHADYAPEHNLVVYYDMTGHNLYLLSLDTGRKKLLWHVDKGTIGDPPTICNSGDRVVVYMDMPGPSDYDFTGRTSYAFYIDVDPVELTMKGRPEVVTVLADRWLAPEKQTGSRRSMLNLSHAVINPADRSEMSYSRGFGIADGSAEMSRVWYVKVDGSLLKPANITEKGHIYTHDLWSPNGKYIYYVDICGTGGVSKVEPGSGETTVIFKDTNPRCLHVSVSMDERYIVFDTQVSHGIKPIDKYKNHLEDLVLYDVKKKKFTLLATVNEGLNHPRHIHPQINYAGTKVAFTEADGYNSRVAFVKLDK</sequence>
<evidence type="ECO:0000256" key="1">
    <source>
        <dbReference type="SAM" id="SignalP"/>
    </source>
</evidence>
<feature type="chain" id="PRO_5013383720" description="Translocation protein TolB" evidence="1">
    <location>
        <begin position="19"/>
        <end position="440"/>
    </location>
</feature>
<dbReference type="InterPro" id="IPR015943">
    <property type="entry name" value="WD40/YVTN_repeat-like_dom_sf"/>
</dbReference>
<evidence type="ECO:0008006" key="4">
    <source>
        <dbReference type="Google" id="ProtNLM"/>
    </source>
</evidence>
<proteinExistence type="predicted"/>
<keyword evidence="3" id="KW-1185">Reference proteome</keyword>
<feature type="signal peptide" evidence="1">
    <location>
        <begin position="1"/>
        <end position="18"/>
    </location>
</feature>
<name>A0A1Q2ME35_9BACT</name>
<dbReference type="STRING" id="1851148.SMSP2_01319"/>